<dbReference type="EMBL" id="JBHRXZ010000024">
    <property type="protein sequence ID" value="MFC3609233.1"/>
    <property type="molecule type" value="Genomic_DNA"/>
</dbReference>
<sequence length="103" mass="11044">MSLTPLDLDNAMLLASEAFLPYGCVTSANPDDDSFSFTVMSGSGEEVLRVTDISYGRYADPARLAAVLAQARRDLELEGCPLDPWNMPALADDGGVPETTPNY</sequence>
<evidence type="ECO:0008006" key="3">
    <source>
        <dbReference type="Google" id="ProtNLM"/>
    </source>
</evidence>
<keyword evidence="2" id="KW-1185">Reference proteome</keyword>
<reference evidence="2" key="1">
    <citation type="journal article" date="2019" name="Int. J. Syst. Evol. Microbiol.">
        <title>The Global Catalogue of Microorganisms (GCM) 10K type strain sequencing project: providing services to taxonomists for standard genome sequencing and annotation.</title>
        <authorList>
            <consortium name="The Broad Institute Genomics Platform"/>
            <consortium name="The Broad Institute Genome Sequencing Center for Infectious Disease"/>
            <person name="Wu L."/>
            <person name="Ma J."/>
        </authorList>
    </citation>
    <scope>NUCLEOTIDE SEQUENCE [LARGE SCALE GENOMIC DNA]</scope>
    <source>
        <strain evidence="2">KCTC 42447</strain>
    </source>
</reference>
<name>A0ABV7TCX8_9GAMM</name>
<dbReference type="RefSeq" id="WP_386366592.1">
    <property type="nucleotide sequence ID" value="NZ_JBHRXZ010000024.1"/>
</dbReference>
<gene>
    <name evidence="1" type="ORF">ACFOMF_15745</name>
</gene>
<dbReference type="Proteomes" id="UP001595630">
    <property type="component" value="Unassembled WGS sequence"/>
</dbReference>
<comment type="caution">
    <text evidence="1">The sequence shown here is derived from an EMBL/GenBank/DDBJ whole genome shotgun (WGS) entry which is preliminary data.</text>
</comment>
<evidence type="ECO:0000313" key="1">
    <source>
        <dbReference type="EMBL" id="MFC3609233.1"/>
    </source>
</evidence>
<protein>
    <recommendedName>
        <fullName evidence="3">DUF1488 family protein</fullName>
    </recommendedName>
</protein>
<organism evidence="1 2">
    <name type="scientific">Stutzerimonas tarimensis</name>
    <dbReference type="NCBI Taxonomy" id="1507735"/>
    <lineage>
        <taxon>Bacteria</taxon>
        <taxon>Pseudomonadati</taxon>
        <taxon>Pseudomonadota</taxon>
        <taxon>Gammaproteobacteria</taxon>
        <taxon>Pseudomonadales</taxon>
        <taxon>Pseudomonadaceae</taxon>
        <taxon>Stutzerimonas</taxon>
    </lineage>
</organism>
<evidence type="ECO:0000313" key="2">
    <source>
        <dbReference type="Proteomes" id="UP001595630"/>
    </source>
</evidence>
<proteinExistence type="predicted"/>
<accession>A0ABV7TCX8</accession>